<dbReference type="EMBL" id="MQUQ01000015">
    <property type="protein sequence ID" value="OLZ47409.1"/>
    <property type="molecule type" value="Genomic_DNA"/>
</dbReference>
<feature type="signal peptide" evidence="4">
    <location>
        <begin position="1"/>
        <end position="21"/>
    </location>
</feature>
<dbReference type="InterPro" id="IPR023765">
    <property type="entry name" value="SBP_5_CS"/>
</dbReference>
<keyword evidence="3 4" id="KW-0732">Signal</keyword>
<accession>A0A1R0KL92</accession>
<comment type="similarity">
    <text evidence="2">Belongs to the bacterial solute-binding protein 5 family.</text>
</comment>
<dbReference type="GO" id="GO:1904680">
    <property type="term" value="F:peptide transmembrane transporter activity"/>
    <property type="evidence" value="ECO:0007669"/>
    <property type="project" value="TreeGrafter"/>
</dbReference>
<organism evidence="6 7">
    <name type="scientific">Amycolatopsis coloradensis</name>
    <dbReference type="NCBI Taxonomy" id="76021"/>
    <lineage>
        <taxon>Bacteria</taxon>
        <taxon>Bacillati</taxon>
        <taxon>Actinomycetota</taxon>
        <taxon>Actinomycetes</taxon>
        <taxon>Pseudonocardiales</taxon>
        <taxon>Pseudonocardiaceae</taxon>
        <taxon>Amycolatopsis</taxon>
    </lineage>
</organism>
<keyword evidence="7" id="KW-1185">Reference proteome</keyword>
<dbReference type="STRING" id="76021.BS329_26170"/>
<evidence type="ECO:0000259" key="5">
    <source>
        <dbReference type="Pfam" id="PF00496"/>
    </source>
</evidence>
<comment type="subcellular location">
    <subcellularLocation>
        <location evidence="1">Cell membrane</location>
        <topology evidence="1">Lipid-anchor</topology>
    </subcellularLocation>
</comment>
<dbReference type="GO" id="GO:0042597">
    <property type="term" value="C:periplasmic space"/>
    <property type="evidence" value="ECO:0007669"/>
    <property type="project" value="UniProtKB-ARBA"/>
</dbReference>
<dbReference type="PANTHER" id="PTHR30290:SF38">
    <property type="entry name" value="D,D-DIPEPTIDE-BINDING PERIPLASMIC PROTEIN DDPA-RELATED"/>
    <property type="match status" value="1"/>
</dbReference>
<dbReference type="Pfam" id="PF00496">
    <property type="entry name" value="SBP_bac_5"/>
    <property type="match status" value="1"/>
</dbReference>
<dbReference type="PIRSF" id="PIRSF002741">
    <property type="entry name" value="MppA"/>
    <property type="match status" value="1"/>
</dbReference>
<evidence type="ECO:0000313" key="7">
    <source>
        <dbReference type="Proteomes" id="UP000187486"/>
    </source>
</evidence>
<evidence type="ECO:0000313" key="6">
    <source>
        <dbReference type="EMBL" id="OLZ47409.1"/>
    </source>
</evidence>
<dbReference type="GO" id="GO:0015833">
    <property type="term" value="P:peptide transport"/>
    <property type="evidence" value="ECO:0007669"/>
    <property type="project" value="TreeGrafter"/>
</dbReference>
<name>A0A1R0KL92_9PSEU</name>
<evidence type="ECO:0000256" key="2">
    <source>
        <dbReference type="ARBA" id="ARBA00005695"/>
    </source>
</evidence>
<evidence type="ECO:0000256" key="4">
    <source>
        <dbReference type="SAM" id="SignalP"/>
    </source>
</evidence>
<dbReference type="Gene3D" id="3.10.105.10">
    <property type="entry name" value="Dipeptide-binding Protein, Domain 3"/>
    <property type="match status" value="1"/>
</dbReference>
<gene>
    <name evidence="6" type="ORF">BS329_26170</name>
</gene>
<proteinExistence type="inferred from homology"/>
<dbReference type="RefSeq" id="WP_076163911.1">
    <property type="nucleotide sequence ID" value="NZ_JBEZVB010000003.1"/>
</dbReference>
<dbReference type="Proteomes" id="UP000187486">
    <property type="component" value="Unassembled WGS sequence"/>
</dbReference>
<dbReference type="InterPro" id="IPR030678">
    <property type="entry name" value="Peptide/Ni-bd"/>
</dbReference>
<dbReference type="Gene3D" id="3.40.190.10">
    <property type="entry name" value="Periplasmic binding protein-like II"/>
    <property type="match status" value="1"/>
</dbReference>
<feature type="chain" id="PRO_5039055592" evidence="4">
    <location>
        <begin position="22"/>
        <end position="496"/>
    </location>
</feature>
<dbReference type="PANTHER" id="PTHR30290">
    <property type="entry name" value="PERIPLASMIC BINDING COMPONENT OF ABC TRANSPORTER"/>
    <property type="match status" value="1"/>
</dbReference>
<feature type="domain" description="Solute-binding protein family 5" evidence="5">
    <location>
        <begin position="75"/>
        <end position="404"/>
    </location>
</feature>
<dbReference type="GO" id="GO:0043190">
    <property type="term" value="C:ATP-binding cassette (ABC) transporter complex"/>
    <property type="evidence" value="ECO:0007669"/>
    <property type="project" value="InterPro"/>
</dbReference>
<reference evidence="6 7" key="1">
    <citation type="submission" date="2016-01" db="EMBL/GenBank/DDBJ databases">
        <title>Amycolatopsis coloradensis genome sequencing and assembly.</title>
        <authorList>
            <person name="Mayilraj S."/>
        </authorList>
    </citation>
    <scope>NUCLEOTIDE SEQUENCE [LARGE SCALE GENOMIC DNA]</scope>
    <source>
        <strain evidence="6 7">DSM 44225</strain>
    </source>
</reference>
<evidence type="ECO:0000256" key="3">
    <source>
        <dbReference type="ARBA" id="ARBA00022729"/>
    </source>
</evidence>
<comment type="caution">
    <text evidence="6">The sequence shown here is derived from an EMBL/GenBank/DDBJ whole genome shotgun (WGS) entry which is preliminary data.</text>
</comment>
<dbReference type="InterPro" id="IPR000914">
    <property type="entry name" value="SBP_5_dom"/>
</dbReference>
<dbReference type="PROSITE" id="PS51257">
    <property type="entry name" value="PROKAR_LIPOPROTEIN"/>
    <property type="match status" value="1"/>
</dbReference>
<dbReference type="InterPro" id="IPR039424">
    <property type="entry name" value="SBP_5"/>
</dbReference>
<sequence>MKVRIHAAALVVLLVTSGCSAGSSATVAKDPTTLAVGYTAEPANFDFTRTDGAAIPQALLYNVYEGLVKLDADGKIVPLLAESWTVSEDRKTYDFTLRKDAKFSNGTPFTAEDVKFSLMRVKTDWTVSIKSTMDVVDRVDVVAPDHARVVLTKPSNGWLFSLTSRLGAMFSPTGVADLANKPIGTGPYTVSSRRRGDSIVLKENPAYWGRKPAYTTVVLKYVKDPTALNNALLSNGIDVISAITVPDSIPQFQSDDRFTVVEGTTNSEVTLAFNNARPPLNDVRVRRALSYAIDRRALLDTAWAGRGTLIGSMVPPTDPWYEDLSGAYPFDPAKARSLLAEAGQPKSSLRLRIPNLPYAVSAAQVVASQLADVGVTVTIEPLDFPAVWLKQVFTDRDYDLSIIQHVEARDIVTFGRPKYYWGYDGESVRQNLAKADAGTPQEQVEAMRRVARRLSEDAAADWLFLFPNVIVAKNKVTGFVRNQVSESFDLTGLAPR</sequence>
<protein>
    <submittedName>
        <fullName evidence="6">Peptide ABC transporter substrate-binding protein</fullName>
    </submittedName>
</protein>
<dbReference type="AlphaFoldDB" id="A0A1R0KL92"/>
<evidence type="ECO:0000256" key="1">
    <source>
        <dbReference type="ARBA" id="ARBA00004193"/>
    </source>
</evidence>
<dbReference type="OrthoDB" id="9796817at2"/>
<dbReference type="SUPFAM" id="SSF53850">
    <property type="entry name" value="Periplasmic binding protein-like II"/>
    <property type="match status" value="1"/>
</dbReference>
<dbReference type="CDD" id="cd08494">
    <property type="entry name" value="PBP2_NikA_DppA_OppA_like_6"/>
    <property type="match status" value="1"/>
</dbReference>
<dbReference type="PROSITE" id="PS01040">
    <property type="entry name" value="SBP_BACTERIAL_5"/>
    <property type="match status" value="1"/>
</dbReference>